<evidence type="ECO:0000313" key="2">
    <source>
        <dbReference type="EMBL" id="KAJ5331069.1"/>
    </source>
</evidence>
<evidence type="ECO:0000313" key="3">
    <source>
        <dbReference type="Proteomes" id="UP001147746"/>
    </source>
</evidence>
<name>A0A9W9GR51_9EURO</name>
<protein>
    <recommendedName>
        <fullName evidence="1">DUF3074 domain-containing protein</fullName>
    </recommendedName>
</protein>
<reference evidence="2" key="1">
    <citation type="submission" date="2022-12" db="EMBL/GenBank/DDBJ databases">
        <authorList>
            <person name="Petersen C."/>
        </authorList>
    </citation>
    <scope>NUCLEOTIDE SEQUENCE</scope>
    <source>
        <strain evidence="2">IBT 21472</strain>
    </source>
</reference>
<proteinExistence type="predicted"/>
<reference evidence="2" key="2">
    <citation type="journal article" date="2023" name="IMA Fungus">
        <title>Comparative genomic study of the Penicillium genus elucidates a diverse pangenome and 15 lateral gene transfer events.</title>
        <authorList>
            <person name="Petersen C."/>
            <person name="Sorensen T."/>
            <person name="Nielsen M.R."/>
            <person name="Sondergaard T.E."/>
            <person name="Sorensen J.L."/>
            <person name="Fitzpatrick D.A."/>
            <person name="Frisvad J.C."/>
            <person name="Nielsen K.L."/>
        </authorList>
    </citation>
    <scope>NUCLEOTIDE SEQUENCE</scope>
    <source>
        <strain evidence="2">IBT 21472</strain>
    </source>
</reference>
<dbReference type="AlphaFoldDB" id="A0A9W9GR51"/>
<sequence>MPFVQLQPHPFTIIPSHPSLSTETSRADPKQFVATALREAIELLHSIPSTFKTDPKPRASPPSQAKVNLMRGWRNSDEEKSEFWVARQSKHVDASDKGTASWGEFEAGLRTNHAEHEMEYTPSVSGVERLLEWSGEDIGEVEVDDITYKDVVFEINIITHSFHPSALISPRSFISLTISAAYNSPTQSEQQTPLKGFITVQVPLSSDPSSTPSEIHQKITSSAPRRAIFANYASVERVSILPTEPNSIEWTMATTSDAGGSIPQWVQRNWTLGGVPRAVVADVGLFVGWTMRQRGSS</sequence>
<dbReference type="PANTHER" id="PTHR40370">
    <property type="entry name" value="EXPRESSED PROTEIN"/>
    <property type="match status" value="1"/>
</dbReference>
<accession>A0A9W9GR51</accession>
<dbReference type="InterPro" id="IPR024500">
    <property type="entry name" value="DUF3074"/>
</dbReference>
<comment type="caution">
    <text evidence="2">The sequence shown here is derived from an EMBL/GenBank/DDBJ whole genome shotgun (WGS) entry which is preliminary data.</text>
</comment>
<dbReference type="PANTHER" id="PTHR40370:SF1">
    <property type="entry name" value="DUF3074 DOMAIN-CONTAINING PROTEIN"/>
    <property type="match status" value="1"/>
</dbReference>
<gene>
    <name evidence="2" type="ORF">N7476_000852</name>
</gene>
<dbReference type="OrthoDB" id="6423603at2759"/>
<dbReference type="Proteomes" id="UP001147746">
    <property type="component" value="Unassembled WGS sequence"/>
</dbReference>
<evidence type="ECO:0000259" key="1">
    <source>
        <dbReference type="Pfam" id="PF11274"/>
    </source>
</evidence>
<dbReference type="EMBL" id="JAPZBO010000001">
    <property type="protein sequence ID" value="KAJ5331069.1"/>
    <property type="molecule type" value="Genomic_DNA"/>
</dbReference>
<dbReference type="Pfam" id="PF11274">
    <property type="entry name" value="DUF3074"/>
    <property type="match status" value="1"/>
</dbReference>
<feature type="domain" description="DUF3074" evidence="1">
    <location>
        <begin position="84"/>
        <end position="290"/>
    </location>
</feature>
<dbReference type="SUPFAM" id="SSF55961">
    <property type="entry name" value="Bet v1-like"/>
    <property type="match status" value="1"/>
</dbReference>
<keyword evidence="3" id="KW-1185">Reference proteome</keyword>
<organism evidence="2 3">
    <name type="scientific">Penicillium atrosanguineum</name>
    <dbReference type="NCBI Taxonomy" id="1132637"/>
    <lineage>
        <taxon>Eukaryota</taxon>
        <taxon>Fungi</taxon>
        <taxon>Dikarya</taxon>
        <taxon>Ascomycota</taxon>
        <taxon>Pezizomycotina</taxon>
        <taxon>Eurotiomycetes</taxon>
        <taxon>Eurotiomycetidae</taxon>
        <taxon>Eurotiales</taxon>
        <taxon>Aspergillaceae</taxon>
        <taxon>Penicillium</taxon>
    </lineage>
</organism>